<reference evidence="5 6" key="1">
    <citation type="submission" date="2018-10" db="EMBL/GenBank/DDBJ databases">
        <title>Thermophilic Lithotrophy and Phototrophy in an Intertidal, Iron-rich, Geothermal Spring.</title>
        <authorList>
            <person name="Ward L.M."/>
            <person name="Idei A."/>
            <person name="Nakagawa M."/>
            <person name="Ueno Y."/>
            <person name="Fischer W."/>
            <person name="Mcglynn S.E."/>
        </authorList>
    </citation>
    <scope>NUCLEOTIDE SEQUENCE [LARGE SCALE GENOMIC DNA]</scope>
    <source>
        <strain evidence="5">J137</strain>
    </source>
</reference>
<evidence type="ECO:0000259" key="4">
    <source>
        <dbReference type="Pfam" id="PF00464"/>
    </source>
</evidence>
<evidence type="ECO:0000256" key="1">
    <source>
        <dbReference type="ARBA" id="ARBA00001933"/>
    </source>
</evidence>
<organism evidence="5 6">
    <name type="scientific">Candidatus Dojkabacteria bacterium</name>
    <dbReference type="NCBI Taxonomy" id="2099670"/>
    <lineage>
        <taxon>Bacteria</taxon>
        <taxon>Candidatus Dojkabacteria</taxon>
    </lineage>
</organism>
<feature type="domain" description="Serine hydroxymethyltransferase-like" evidence="4">
    <location>
        <begin position="5"/>
        <end position="401"/>
    </location>
</feature>
<gene>
    <name evidence="5" type="ORF">D6810_03050</name>
</gene>
<evidence type="ECO:0000313" key="5">
    <source>
        <dbReference type="EMBL" id="RMD76756.1"/>
    </source>
</evidence>
<dbReference type="InterPro" id="IPR049943">
    <property type="entry name" value="Ser_HO-MeTrfase-like"/>
</dbReference>
<dbReference type="PIRSF" id="PIRSF000412">
    <property type="entry name" value="SHMT"/>
    <property type="match status" value="1"/>
</dbReference>
<feature type="modified residue" description="N6-(pyridoxal phosphate)lysine" evidence="3">
    <location>
        <position position="247"/>
    </location>
</feature>
<dbReference type="SUPFAM" id="SSF53383">
    <property type="entry name" value="PLP-dependent transferases"/>
    <property type="match status" value="1"/>
</dbReference>
<evidence type="ECO:0000313" key="6">
    <source>
        <dbReference type="Proteomes" id="UP000269410"/>
    </source>
</evidence>
<dbReference type="InterPro" id="IPR015424">
    <property type="entry name" value="PyrdxlP-dep_Trfase"/>
</dbReference>
<keyword evidence="5" id="KW-0808">Transferase</keyword>
<dbReference type="Gene3D" id="3.40.640.10">
    <property type="entry name" value="Type I PLP-dependent aspartate aminotransferase-like (Major domain)"/>
    <property type="match status" value="1"/>
</dbReference>
<dbReference type="Proteomes" id="UP000269410">
    <property type="component" value="Unassembled WGS sequence"/>
</dbReference>
<dbReference type="InterPro" id="IPR039429">
    <property type="entry name" value="SHMT-like_dom"/>
</dbReference>
<proteinExistence type="predicted"/>
<dbReference type="PANTHER" id="PTHR11680">
    <property type="entry name" value="SERINE HYDROXYMETHYLTRANSFERASE"/>
    <property type="match status" value="1"/>
</dbReference>
<name>A0A3M0YZR0_9BACT</name>
<dbReference type="Pfam" id="PF00464">
    <property type="entry name" value="SHMT"/>
    <property type="match status" value="1"/>
</dbReference>
<dbReference type="GO" id="GO:0032259">
    <property type="term" value="P:methylation"/>
    <property type="evidence" value="ECO:0007669"/>
    <property type="project" value="UniProtKB-KW"/>
</dbReference>
<accession>A0A3M0YZR0</accession>
<keyword evidence="5" id="KW-0489">Methyltransferase</keyword>
<dbReference type="InterPro" id="IPR001085">
    <property type="entry name" value="Ser_HO-MeTrfase"/>
</dbReference>
<dbReference type="InterPro" id="IPR015421">
    <property type="entry name" value="PyrdxlP-dep_Trfase_major"/>
</dbReference>
<dbReference type="GO" id="GO:0019264">
    <property type="term" value="P:glycine biosynthetic process from serine"/>
    <property type="evidence" value="ECO:0007669"/>
    <property type="project" value="InterPro"/>
</dbReference>
<dbReference type="CDD" id="cd00378">
    <property type="entry name" value="SHMT"/>
    <property type="match status" value="1"/>
</dbReference>
<dbReference type="EMBL" id="RFKV01000100">
    <property type="protein sequence ID" value="RMD76756.1"/>
    <property type="molecule type" value="Genomic_DNA"/>
</dbReference>
<dbReference type="GO" id="GO:0004372">
    <property type="term" value="F:glycine hydroxymethyltransferase activity"/>
    <property type="evidence" value="ECO:0007669"/>
    <property type="project" value="InterPro"/>
</dbReference>
<feature type="non-terminal residue" evidence="5">
    <location>
        <position position="414"/>
    </location>
</feature>
<comment type="cofactor">
    <cofactor evidence="1 3">
        <name>pyridoxal 5'-phosphate</name>
        <dbReference type="ChEBI" id="CHEBI:597326"/>
    </cofactor>
</comment>
<dbReference type="GO" id="GO:0035999">
    <property type="term" value="P:tetrahydrofolate interconversion"/>
    <property type="evidence" value="ECO:0007669"/>
    <property type="project" value="InterPro"/>
</dbReference>
<dbReference type="GO" id="GO:0005829">
    <property type="term" value="C:cytosol"/>
    <property type="evidence" value="ECO:0007669"/>
    <property type="project" value="TreeGrafter"/>
</dbReference>
<dbReference type="InterPro" id="IPR015422">
    <property type="entry name" value="PyrdxlP-dep_Trfase_small"/>
</dbReference>
<dbReference type="NCBIfam" id="NF000586">
    <property type="entry name" value="PRK00011.1"/>
    <property type="match status" value="1"/>
</dbReference>
<dbReference type="Gene3D" id="3.90.1150.10">
    <property type="entry name" value="Aspartate Aminotransferase, domain 1"/>
    <property type="match status" value="1"/>
</dbReference>
<protein>
    <submittedName>
        <fullName evidence="5">Serine hydroxymethyltransferase</fullName>
    </submittedName>
</protein>
<keyword evidence="2 3" id="KW-0663">Pyridoxal phosphate</keyword>
<dbReference type="PANTHER" id="PTHR11680:SF35">
    <property type="entry name" value="SERINE HYDROXYMETHYLTRANSFERASE 1"/>
    <property type="match status" value="1"/>
</dbReference>
<sequence>MNKLLQELIEAEQQRQQDTINLIASENFTSRAVRQATGSVFMHKYSEGKIGKRYYEGNEIIDRLEEDTILKLKEFMLQNESEEVKNSWEANIQIPTGSIANLVVYNAVLSQQDTILSMFLPDGGHLSHGWSYDKDQKDEPYIHISGKSKSTFVSKIFNIVQYKTDPDTHLINYEKLREIAHRFQPKMIITGGTAYCRDIDYKKVHDIALEVGAFYLADIAHEAGLIGAGVLNSPFAFADFVTFTTHKTLRGPRGAVIMCRKEHIERVEKSVMPGLLGGPPNHSIAGLNQALSEALTEEFKTYAKQVVLNSTSLAEELKKRNYKLISNGTDKHLMVIDLRNKGVNGAEFSKTLANNGIITNKSTIPYETGSPAVPSGIRLGTPFITTRGLRTEHMAVIADLIDRVMHIYKSGKSD</sequence>
<dbReference type="GO" id="GO:0008168">
    <property type="term" value="F:methyltransferase activity"/>
    <property type="evidence" value="ECO:0007669"/>
    <property type="project" value="UniProtKB-KW"/>
</dbReference>
<comment type="caution">
    <text evidence="5">The sequence shown here is derived from an EMBL/GenBank/DDBJ whole genome shotgun (WGS) entry which is preliminary data.</text>
</comment>
<evidence type="ECO:0000256" key="2">
    <source>
        <dbReference type="ARBA" id="ARBA00022898"/>
    </source>
</evidence>
<dbReference type="GO" id="GO:0030170">
    <property type="term" value="F:pyridoxal phosphate binding"/>
    <property type="evidence" value="ECO:0007669"/>
    <property type="project" value="InterPro"/>
</dbReference>
<dbReference type="AlphaFoldDB" id="A0A3M0YZR0"/>
<evidence type="ECO:0000256" key="3">
    <source>
        <dbReference type="PIRSR" id="PIRSR000412-50"/>
    </source>
</evidence>